<keyword evidence="3" id="KW-1185">Reference proteome</keyword>
<reference evidence="2 3" key="1">
    <citation type="submission" date="2018-10" db="EMBL/GenBank/DDBJ databases">
        <title>Genome assembly for a Yunnan-Guizhou Plateau 3E fish, Anabarilius grahami (Regan), and its evolutionary and genetic applications.</title>
        <authorList>
            <person name="Jiang W."/>
        </authorList>
    </citation>
    <scope>NUCLEOTIDE SEQUENCE [LARGE SCALE GENOMIC DNA]</scope>
    <source>
        <strain evidence="2">AG-KIZ</strain>
        <tissue evidence="2">Muscle</tissue>
    </source>
</reference>
<feature type="compositionally biased region" description="Low complexity" evidence="1">
    <location>
        <begin position="14"/>
        <end position="23"/>
    </location>
</feature>
<accession>A0A3N0Y0T2</accession>
<organism evidence="2 3">
    <name type="scientific">Anabarilius grahami</name>
    <name type="common">Kanglang fish</name>
    <name type="synonym">Barilius grahami</name>
    <dbReference type="NCBI Taxonomy" id="495550"/>
    <lineage>
        <taxon>Eukaryota</taxon>
        <taxon>Metazoa</taxon>
        <taxon>Chordata</taxon>
        <taxon>Craniata</taxon>
        <taxon>Vertebrata</taxon>
        <taxon>Euteleostomi</taxon>
        <taxon>Actinopterygii</taxon>
        <taxon>Neopterygii</taxon>
        <taxon>Teleostei</taxon>
        <taxon>Ostariophysi</taxon>
        <taxon>Cypriniformes</taxon>
        <taxon>Xenocyprididae</taxon>
        <taxon>Xenocypridinae</taxon>
        <taxon>Xenocypridinae incertae sedis</taxon>
        <taxon>Anabarilius</taxon>
    </lineage>
</organism>
<sequence>MCTSLLFVYSVSNNNNTTASSASKGASGEKVEPTRAPRAPPALQGYSSIIEHKREENLSERERERASDPNGLPSAHQAGLMSPVMVDLHGSQLWAENILCSHSENTQPVDVTSRGALNAY</sequence>
<gene>
    <name evidence="2" type="ORF">DPX16_10223</name>
</gene>
<dbReference type="AlphaFoldDB" id="A0A3N0Y0T2"/>
<name>A0A3N0Y0T2_ANAGA</name>
<feature type="region of interest" description="Disordered" evidence="1">
    <location>
        <begin position="14"/>
        <end position="79"/>
    </location>
</feature>
<evidence type="ECO:0000256" key="1">
    <source>
        <dbReference type="SAM" id="MobiDB-lite"/>
    </source>
</evidence>
<protein>
    <submittedName>
        <fullName evidence="2">Uncharacterized protein</fullName>
    </submittedName>
</protein>
<dbReference type="Proteomes" id="UP000281406">
    <property type="component" value="Unassembled WGS sequence"/>
</dbReference>
<proteinExistence type="predicted"/>
<comment type="caution">
    <text evidence="2">The sequence shown here is derived from an EMBL/GenBank/DDBJ whole genome shotgun (WGS) entry which is preliminary data.</text>
</comment>
<dbReference type="EMBL" id="RJVU01055202">
    <property type="protein sequence ID" value="ROK87083.1"/>
    <property type="molecule type" value="Genomic_DNA"/>
</dbReference>
<feature type="compositionally biased region" description="Basic and acidic residues" evidence="1">
    <location>
        <begin position="50"/>
        <end position="67"/>
    </location>
</feature>
<evidence type="ECO:0000313" key="2">
    <source>
        <dbReference type="EMBL" id="ROK87083.1"/>
    </source>
</evidence>
<evidence type="ECO:0000313" key="3">
    <source>
        <dbReference type="Proteomes" id="UP000281406"/>
    </source>
</evidence>